<accession>A0ABT4RDL5</accession>
<dbReference type="RefSeq" id="WP_202952234.1">
    <property type="nucleotide sequence ID" value="NZ_JAPCID010000005.1"/>
</dbReference>
<gene>
    <name evidence="1" type="ORF">OJ962_03905</name>
</gene>
<evidence type="ECO:0000313" key="1">
    <source>
        <dbReference type="EMBL" id="MDA0136628.1"/>
    </source>
</evidence>
<protein>
    <submittedName>
        <fullName evidence="1">Ferritin-like domain-containing protein</fullName>
    </submittedName>
</protein>
<organism evidence="1 2">
    <name type="scientific">Solirubrobacter deserti</name>
    <dbReference type="NCBI Taxonomy" id="2282478"/>
    <lineage>
        <taxon>Bacteria</taxon>
        <taxon>Bacillati</taxon>
        <taxon>Actinomycetota</taxon>
        <taxon>Thermoleophilia</taxon>
        <taxon>Solirubrobacterales</taxon>
        <taxon>Solirubrobacteraceae</taxon>
        <taxon>Solirubrobacter</taxon>
    </lineage>
</organism>
<name>A0ABT4RDL5_9ACTN</name>
<dbReference type="Pfam" id="PF13668">
    <property type="entry name" value="Ferritin_2"/>
    <property type="match status" value="1"/>
</dbReference>
<sequence length="212" mass="22234">MLDLEAVDVDGAIRETQDEAMTRSSAFRRAVAFGGGLFGGATLLGLLSPNAFAQSKGDVAILNYALTLEYLEAEFYTQAEARAGLSGELLGFAQVVGQHERSHVAGLREALGSAAVKKPKFNFRGTTENAQDFAATAQLLEDTGVAAYKGQAAAIRSNAVLTAALAIHAVEARHAAWIRDINGAPPAPAAFDEALSMKQVLSAVAKTRFIVA</sequence>
<reference evidence="1" key="1">
    <citation type="submission" date="2022-10" db="EMBL/GenBank/DDBJ databases">
        <title>The WGS of Solirubrobacter sp. CPCC 204708.</title>
        <authorList>
            <person name="Jiang Z."/>
        </authorList>
    </citation>
    <scope>NUCLEOTIDE SEQUENCE</scope>
    <source>
        <strain evidence="1">CPCC 204708</strain>
    </source>
</reference>
<keyword evidence="2" id="KW-1185">Reference proteome</keyword>
<comment type="caution">
    <text evidence="1">The sequence shown here is derived from an EMBL/GenBank/DDBJ whole genome shotgun (WGS) entry which is preliminary data.</text>
</comment>
<dbReference type="InterPro" id="IPR009078">
    <property type="entry name" value="Ferritin-like_SF"/>
</dbReference>
<dbReference type="Proteomes" id="UP001147700">
    <property type="component" value="Unassembled WGS sequence"/>
</dbReference>
<evidence type="ECO:0000313" key="2">
    <source>
        <dbReference type="Proteomes" id="UP001147700"/>
    </source>
</evidence>
<proteinExistence type="predicted"/>
<dbReference type="EMBL" id="JAPCID010000005">
    <property type="protein sequence ID" value="MDA0136628.1"/>
    <property type="molecule type" value="Genomic_DNA"/>
</dbReference>
<dbReference type="SUPFAM" id="SSF47240">
    <property type="entry name" value="Ferritin-like"/>
    <property type="match status" value="1"/>
</dbReference>